<name>A0A1I6ILK8_9EURY</name>
<accession>A0A1I6ILK8</accession>
<sequence>MRPDWNSDVRVTTDYAYRGLDAVLLENSHLRVVVLAEKGGDVVSFRDKRTDVDVLWHAPHNWSAPADRYLPSDANSTWNDHYPGGWQTNLPNAGGGHDIAGSEYGLHGESALLPWDATVTRADGDAVTVRLDVELVRYPFTVERELTMRAGESRLRVEERVTNEGGVELDYVWQQHLALGRPLLGPEARLDVPARRGVVEEYGDAYPNRRLESGAAFDWPDAPADDGGEVDLSSDFPDADAVIHDLAYAVDLEDGWYALTNPDVDLGFALRFPTDPFETLWYWQPFGGYEEAPFWNRTYNVGLEPTTAYPGDTDGQRATGTVKTLSPGETVSAEFVATTYGGLSSVESVTPDGEVRGTERGDDTAGDGAARDGAARDGAARDGTRGDGTRDDDAA</sequence>
<dbReference type="CDD" id="cd01081">
    <property type="entry name" value="Aldose_epim"/>
    <property type="match status" value="1"/>
</dbReference>
<evidence type="ECO:0008006" key="4">
    <source>
        <dbReference type="Google" id="ProtNLM"/>
    </source>
</evidence>
<organism evidence="2 3">
    <name type="scientific">Halogeometricum rufum</name>
    <dbReference type="NCBI Taxonomy" id="553469"/>
    <lineage>
        <taxon>Archaea</taxon>
        <taxon>Methanobacteriati</taxon>
        <taxon>Methanobacteriota</taxon>
        <taxon>Stenosarchaea group</taxon>
        <taxon>Halobacteria</taxon>
        <taxon>Halobacteriales</taxon>
        <taxon>Haloferacaceae</taxon>
        <taxon>Halogeometricum</taxon>
    </lineage>
</organism>
<dbReference type="STRING" id="553469.SAMN04487947_3393"/>
<proteinExistence type="predicted"/>
<dbReference type="InterPro" id="IPR014718">
    <property type="entry name" value="GH-type_carb-bd"/>
</dbReference>
<dbReference type="RefSeq" id="WP_089809796.1">
    <property type="nucleotide sequence ID" value="NZ_FOYT01000003.1"/>
</dbReference>
<dbReference type="SUPFAM" id="SSF74650">
    <property type="entry name" value="Galactose mutarotase-like"/>
    <property type="match status" value="1"/>
</dbReference>
<evidence type="ECO:0000256" key="1">
    <source>
        <dbReference type="SAM" id="MobiDB-lite"/>
    </source>
</evidence>
<dbReference type="EMBL" id="FOYT01000003">
    <property type="protein sequence ID" value="SFR67160.1"/>
    <property type="molecule type" value="Genomic_DNA"/>
</dbReference>
<feature type="region of interest" description="Disordered" evidence="1">
    <location>
        <begin position="344"/>
        <end position="395"/>
    </location>
</feature>
<dbReference type="InterPro" id="IPR011013">
    <property type="entry name" value="Gal_mutarotase_sf_dom"/>
</dbReference>
<evidence type="ECO:0000313" key="3">
    <source>
        <dbReference type="Proteomes" id="UP000198531"/>
    </source>
</evidence>
<protein>
    <recommendedName>
        <fullName evidence="4">Galactose mutarotase</fullName>
    </recommendedName>
</protein>
<dbReference type="GO" id="GO:0030246">
    <property type="term" value="F:carbohydrate binding"/>
    <property type="evidence" value="ECO:0007669"/>
    <property type="project" value="InterPro"/>
</dbReference>
<gene>
    <name evidence="2" type="ORF">SAMN04487947_3393</name>
</gene>
<keyword evidence="3" id="KW-1185">Reference proteome</keyword>
<dbReference type="OrthoDB" id="302373at2157"/>
<feature type="compositionally biased region" description="Basic and acidic residues" evidence="1">
    <location>
        <begin position="353"/>
        <end position="395"/>
    </location>
</feature>
<dbReference type="AlphaFoldDB" id="A0A1I6ILK8"/>
<dbReference type="Proteomes" id="UP000198531">
    <property type="component" value="Unassembled WGS sequence"/>
</dbReference>
<dbReference type="GO" id="GO:0003824">
    <property type="term" value="F:catalytic activity"/>
    <property type="evidence" value="ECO:0007669"/>
    <property type="project" value="InterPro"/>
</dbReference>
<dbReference type="InterPro" id="IPR027839">
    <property type="entry name" value="DUF4432"/>
</dbReference>
<dbReference type="Gene3D" id="2.70.98.10">
    <property type="match status" value="1"/>
</dbReference>
<dbReference type="Pfam" id="PF14486">
    <property type="entry name" value="DUF4432"/>
    <property type="match status" value="1"/>
</dbReference>
<dbReference type="GO" id="GO:0005975">
    <property type="term" value="P:carbohydrate metabolic process"/>
    <property type="evidence" value="ECO:0007669"/>
    <property type="project" value="InterPro"/>
</dbReference>
<reference evidence="3" key="1">
    <citation type="submission" date="2016-10" db="EMBL/GenBank/DDBJ databases">
        <authorList>
            <person name="Varghese N."/>
            <person name="Submissions S."/>
        </authorList>
    </citation>
    <scope>NUCLEOTIDE SEQUENCE [LARGE SCALE GENOMIC DNA]</scope>
    <source>
        <strain evidence="3">CGMCC 1.7736</strain>
    </source>
</reference>
<evidence type="ECO:0000313" key="2">
    <source>
        <dbReference type="EMBL" id="SFR67160.1"/>
    </source>
</evidence>